<dbReference type="InterPro" id="IPR003152">
    <property type="entry name" value="FATC_dom"/>
</dbReference>
<dbReference type="Gene3D" id="1.10.1070.11">
    <property type="entry name" value="Phosphatidylinositol 3-/4-kinase, catalytic domain"/>
    <property type="match status" value="1"/>
</dbReference>
<dbReference type="InterPro" id="IPR011009">
    <property type="entry name" value="Kinase-like_dom_sf"/>
</dbReference>
<dbReference type="PANTHER" id="PTHR11139:SF68">
    <property type="entry name" value="DNA-DEPENDENT PROTEIN KINASE CATALYTIC SUBUNIT"/>
    <property type="match status" value="1"/>
</dbReference>
<feature type="domain" description="PI3K/PI4K catalytic" evidence="2">
    <location>
        <begin position="116"/>
        <end position="517"/>
    </location>
</feature>
<dbReference type="Pfam" id="PF02260">
    <property type="entry name" value="FATC"/>
    <property type="match status" value="1"/>
</dbReference>
<dbReference type="GO" id="GO:0006302">
    <property type="term" value="P:double-strand break repair"/>
    <property type="evidence" value="ECO:0007669"/>
    <property type="project" value="TreeGrafter"/>
</dbReference>
<dbReference type="GO" id="GO:0005634">
    <property type="term" value="C:nucleus"/>
    <property type="evidence" value="ECO:0007669"/>
    <property type="project" value="TreeGrafter"/>
</dbReference>
<dbReference type="eggNOG" id="KOG0891">
    <property type="taxonomic scope" value="Eukaryota"/>
</dbReference>
<dbReference type="Gene3D" id="3.30.1010.10">
    <property type="entry name" value="Phosphatidylinositol 3-kinase Catalytic Subunit, Chain A, domain 4"/>
    <property type="match status" value="1"/>
</dbReference>
<dbReference type="EMBL" id="CP001328">
    <property type="protein sequence ID" value="ACO65280.1"/>
    <property type="molecule type" value="Genomic_DNA"/>
</dbReference>
<dbReference type="Pfam" id="PF00454">
    <property type="entry name" value="PI3_PI4_kinase"/>
    <property type="match status" value="2"/>
</dbReference>
<dbReference type="InterPro" id="IPR036940">
    <property type="entry name" value="PI3/4_kinase_cat_sf"/>
</dbReference>
<dbReference type="PROSITE" id="PS50290">
    <property type="entry name" value="PI3_4_KINASE_3"/>
    <property type="match status" value="1"/>
</dbReference>
<dbReference type="AlphaFoldDB" id="C1EAX0"/>
<dbReference type="OMA" id="IEWMNDT"/>
<dbReference type="SUPFAM" id="SSF56112">
    <property type="entry name" value="Protein kinase-like (PK-like)"/>
    <property type="match status" value="1"/>
</dbReference>
<dbReference type="RefSeq" id="XP_002504022.1">
    <property type="nucleotide sequence ID" value="XM_002503976.1"/>
</dbReference>
<dbReference type="SMART" id="SM00146">
    <property type="entry name" value="PI3Kc"/>
    <property type="match status" value="1"/>
</dbReference>
<evidence type="ECO:0000313" key="5">
    <source>
        <dbReference type="Proteomes" id="UP000002009"/>
    </source>
</evidence>
<reference evidence="4 5" key="1">
    <citation type="journal article" date="2009" name="Science">
        <title>Green evolution and dynamic adaptations revealed by genomes of the marine picoeukaryotes Micromonas.</title>
        <authorList>
            <person name="Worden A.Z."/>
            <person name="Lee J.H."/>
            <person name="Mock T."/>
            <person name="Rouze P."/>
            <person name="Simmons M.P."/>
            <person name="Aerts A.L."/>
            <person name="Allen A.E."/>
            <person name="Cuvelier M.L."/>
            <person name="Derelle E."/>
            <person name="Everett M.V."/>
            <person name="Foulon E."/>
            <person name="Grimwood J."/>
            <person name="Gundlach H."/>
            <person name="Henrissat B."/>
            <person name="Napoli C."/>
            <person name="McDonald S.M."/>
            <person name="Parker M.S."/>
            <person name="Rombauts S."/>
            <person name="Salamov A."/>
            <person name="Von Dassow P."/>
            <person name="Badger J.H."/>
            <person name="Coutinho P.M."/>
            <person name="Demir E."/>
            <person name="Dubchak I."/>
            <person name="Gentemann C."/>
            <person name="Eikrem W."/>
            <person name="Gready J.E."/>
            <person name="John U."/>
            <person name="Lanier W."/>
            <person name="Lindquist E.A."/>
            <person name="Lucas S."/>
            <person name="Mayer K.F."/>
            <person name="Moreau H."/>
            <person name="Not F."/>
            <person name="Otillar R."/>
            <person name="Panaud O."/>
            <person name="Pangilinan J."/>
            <person name="Paulsen I."/>
            <person name="Piegu B."/>
            <person name="Poliakov A."/>
            <person name="Robbens S."/>
            <person name="Schmutz J."/>
            <person name="Toulza E."/>
            <person name="Wyss T."/>
            <person name="Zelensky A."/>
            <person name="Zhou K."/>
            <person name="Armbrust E.V."/>
            <person name="Bhattacharya D."/>
            <person name="Goodenough U.W."/>
            <person name="Van de Peer Y."/>
            <person name="Grigoriev I.V."/>
        </authorList>
    </citation>
    <scope>NUCLEOTIDE SEQUENCE [LARGE SCALE GENOMIC DNA]</scope>
    <source>
        <strain evidence="5">RCC299 / NOUM17</strain>
    </source>
</reference>
<dbReference type="STRING" id="296587.C1EAX0"/>
<dbReference type="InterPro" id="IPR037706">
    <property type="entry name" value="DNA-PK_dom"/>
</dbReference>
<evidence type="ECO:0000259" key="2">
    <source>
        <dbReference type="PROSITE" id="PS50290"/>
    </source>
</evidence>
<dbReference type="PANTHER" id="PTHR11139">
    <property type="entry name" value="ATAXIA TELANGIECTASIA MUTATED ATM -RELATED"/>
    <property type="match status" value="1"/>
</dbReference>
<evidence type="ECO:0000313" key="4">
    <source>
        <dbReference type="EMBL" id="ACO65280.1"/>
    </source>
</evidence>
<dbReference type="KEGG" id="mis:MICPUN_51069"/>
<organism evidence="4 5">
    <name type="scientific">Micromonas commoda (strain RCC299 / NOUM17 / CCMP2709)</name>
    <name type="common">Picoplanktonic green alga</name>
    <dbReference type="NCBI Taxonomy" id="296587"/>
    <lineage>
        <taxon>Eukaryota</taxon>
        <taxon>Viridiplantae</taxon>
        <taxon>Chlorophyta</taxon>
        <taxon>Mamiellophyceae</taxon>
        <taxon>Mamiellales</taxon>
        <taxon>Mamiellaceae</taxon>
        <taxon>Micromonas</taxon>
    </lineage>
</organism>
<dbReference type="GeneID" id="8244964"/>
<dbReference type="GO" id="GO:0000723">
    <property type="term" value="P:telomere maintenance"/>
    <property type="evidence" value="ECO:0007669"/>
    <property type="project" value="TreeGrafter"/>
</dbReference>
<gene>
    <name evidence="4" type="ORF">MICPUN_51069</name>
</gene>
<evidence type="ECO:0000256" key="1">
    <source>
        <dbReference type="SAM" id="MobiDB-lite"/>
    </source>
</evidence>
<keyword evidence="5" id="KW-1185">Reference proteome</keyword>
<feature type="region of interest" description="Disordered" evidence="1">
    <location>
        <begin position="322"/>
        <end position="341"/>
    </location>
</feature>
<dbReference type="InterPro" id="IPR050517">
    <property type="entry name" value="DDR_Repair_Kinase"/>
</dbReference>
<dbReference type="InParanoid" id="C1EAX0"/>
<dbReference type="PROSITE" id="PS51190">
    <property type="entry name" value="FATC"/>
    <property type="match status" value="1"/>
</dbReference>
<sequence>MARSPLTRAIGGSDREKRLAKGNLARWLPNSVAEAERKIVDGWMKQFGKAQELPRQRVTQFSRWFDSFEAPVAGSAGVPGRRHLSPTFRMGVEVPGQYDALRGPPDVATHAQIVGFEPEVDLFRSKQFPKKLVARGSDGREYPFVAKGSEDLRQDDRIERLFRAMDALLLAHPGSRHRGLTVRTFHVAPLSARCGLLEFVGGTTPMLEAVRGSTKDGNNCVKEHQFWIRAQASAKDKDTGQGQGQKAQNAGVIDPTTGMYRRRVGLVGARYGAQPANGNADFLASMARCPRDDAAFILSHLGRITADAGAAAMVGEGGGSIWDGGGSSSARPNDGSDPIRPAPAARRALAAAAGSPDAFLAMRRRYAATLAAASVCGWVAGVGDRHLQNVLVDLRDGSLVHIDFGYAFGTATAILPIPELTPFRATPAMLGPLAPHDAIETLRGDMAKAMHALRRGSALLRGVMDVFLREPLIDWQREARLQSMKSGRAAAKAESSSIDGGVGGSSSAADLGHHLGVHHLGGQVAMGLSGDEARVVELKVAHAHHKLELGNPCHVTLAQCAPKHEGQAHWAGMRDLVFGGTAGDVRARAGAVCASVEEQVECLLALATDPGVLASGWSGWRPWL</sequence>
<protein>
    <submittedName>
        <fullName evidence="4">Uncharacterized protein</fullName>
    </submittedName>
</protein>
<dbReference type="CDD" id="cd05172">
    <property type="entry name" value="PIKKc_DNA-PK"/>
    <property type="match status" value="1"/>
</dbReference>
<evidence type="ECO:0000259" key="3">
    <source>
        <dbReference type="PROSITE" id="PS51190"/>
    </source>
</evidence>
<name>C1EAX0_MICCC</name>
<proteinExistence type="predicted"/>
<dbReference type="InterPro" id="IPR000403">
    <property type="entry name" value="PI3/4_kinase_cat_dom"/>
</dbReference>
<dbReference type="GO" id="GO:0004677">
    <property type="term" value="F:DNA-dependent protein kinase activity"/>
    <property type="evidence" value="ECO:0007669"/>
    <property type="project" value="InterPro"/>
</dbReference>
<dbReference type="SMART" id="SM01343">
    <property type="entry name" value="FATC"/>
    <property type="match status" value="1"/>
</dbReference>
<feature type="domain" description="FATC" evidence="3">
    <location>
        <begin position="592"/>
        <end position="624"/>
    </location>
</feature>
<dbReference type="OrthoDB" id="498235at2759"/>
<dbReference type="Proteomes" id="UP000002009">
    <property type="component" value="Chromosome 7"/>
</dbReference>
<accession>C1EAX0</accession>